<evidence type="ECO:0000256" key="1">
    <source>
        <dbReference type="SAM" id="SignalP"/>
    </source>
</evidence>
<dbReference type="EMBL" id="CP058595">
    <property type="protein sequence ID" value="QLG46165.1"/>
    <property type="molecule type" value="Genomic_DNA"/>
</dbReference>
<name>A0A7H9ASJ5_9FLAO</name>
<protein>
    <recommendedName>
        <fullName evidence="4">DUF3575 domain-containing protein</fullName>
    </recommendedName>
</protein>
<proteinExistence type="predicted"/>
<keyword evidence="3" id="KW-1185">Reference proteome</keyword>
<keyword evidence="1" id="KW-0732">Signal</keyword>
<gene>
    <name evidence="2" type="ORF">HYG79_12670</name>
</gene>
<evidence type="ECO:0000313" key="3">
    <source>
        <dbReference type="Proteomes" id="UP000509302"/>
    </source>
</evidence>
<reference evidence="2 3" key="1">
    <citation type="journal article" date="2006" name="Int. J. Syst. Evol. Microbiol.">
        <title>Costertonia aggregata gen. nov., sp. nov., a mesophilic marine bacterium of the family Flavobacteriaceae, isolated from a mature biofilm.</title>
        <authorList>
            <person name="Kwon K.K."/>
            <person name="Lee Y.K."/>
            <person name="Lee H.K."/>
        </authorList>
    </citation>
    <scope>NUCLEOTIDE SEQUENCE [LARGE SCALE GENOMIC DNA]</scope>
    <source>
        <strain evidence="2 3">KCCM 42265</strain>
    </source>
</reference>
<evidence type="ECO:0000313" key="2">
    <source>
        <dbReference type="EMBL" id="QLG46165.1"/>
    </source>
</evidence>
<evidence type="ECO:0008006" key="4">
    <source>
        <dbReference type="Google" id="ProtNLM"/>
    </source>
</evidence>
<dbReference type="KEGG" id="cagg:HYG79_12670"/>
<accession>A0A7H9ASJ5</accession>
<feature type="chain" id="PRO_5028882817" description="DUF3575 domain-containing protein" evidence="1">
    <location>
        <begin position="19"/>
        <end position="188"/>
    </location>
</feature>
<dbReference type="RefSeq" id="WP_179242446.1">
    <property type="nucleotide sequence ID" value="NZ_CP058595.1"/>
</dbReference>
<dbReference type="AlphaFoldDB" id="A0A7H9ASJ5"/>
<feature type="signal peptide" evidence="1">
    <location>
        <begin position="1"/>
        <end position="18"/>
    </location>
</feature>
<dbReference type="Proteomes" id="UP000509302">
    <property type="component" value="Chromosome"/>
</dbReference>
<organism evidence="2 3">
    <name type="scientific">Costertonia aggregata</name>
    <dbReference type="NCBI Taxonomy" id="343403"/>
    <lineage>
        <taxon>Bacteria</taxon>
        <taxon>Pseudomonadati</taxon>
        <taxon>Bacteroidota</taxon>
        <taxon>Flavobacteriia</taxon>
        <taxon>Flavobacteriales</taxon>
        <taxon>Flavobacteriaceae</taxon>
        <taxon>Costertonia</taxon>
    </lineage>
</organism>
<sequence length="188" mass="20866">MKRLILLFVLFTIPFSLAAQRDKHVEEGQFKINLINPGVEYEMGIGKNQTINLGLGLQFGASGSGRREFNYAFLPALNAQYRYYYNMDRRLGKGKRIDGNTGNYLALSGTLFTSDVIIGNIESGSGTAGFMGPVYGIQRTYPKGFNYSMEFGLGLYFATDENFEAIDTGFGPTVSFSIGWVIGKRKNK</sequence>